<protein>
    <submittedName>
        <fullName evidence="8">Membrane-fusion protein</fullName>
    </submittedName>
</protein>
<evidence type="ECO:0000259" key="6">
    <source>
        <dbReference type="Pfam" id="PF25954"/>
    </source>
</evidence>
<comment type="similarity">
    <text evidence="2">Belongs to the membrane fusion protein (MFP) (TC 8.A.1) family.</text>
</comment>
<evidence type="ECO:0000313" key="8">
    <source>
        <dbReference type="EMBL" id="SQD78482.1"/>
    </source>
</evidence>
<dbReference type="OrthoDB" id="9806939at2"/>
<feature type="domain" description="Multidrug resistance protein MdtA-like barrel-sandwich hybrid" evidence="5">
    <location>
        <begin position="68"/>
        <end position="188"/>
    </location>
</feature>
<name>A0A330LPX2_9GAMM</name>
<dbReference type="KEGG" id="mya:MORIYA_2004"/>
<evidence type="ECO:0000256" key="2">
    <source>
        <dbReference type="ARBA" id="ARBA00009477"/>
    </source>
</evidence>
<feature type="signal peptide" evidence="4">
    <location>
        <begin position="1"/>
        <end position="27"/>
    </location>
</feature>
<dbReference type="PANTHER" id="PTHR30469:SF13">
    <property type="entry name" value="HAE1 FAMILY EFFLUX PUMP MFP COMPONENT"/>
    <property type="match status" value="1"/>
</dbReference>
<evidence type="ECO:0000256" key="1">
    <source>
        <dbReference type="ARBA" id="ARBA00004196"/>
    </source>
</evidence>
<dbReference type="AlphaFoldDB" id="A0A330LPX2"/>
<dbReference type="Gene3D" id="1.10.287.470">
    <property type="entry name" value="Helix hairpin bin"/>
    <property type="match status" value="1"/>
</dbReference>
<dbReference type="Pfam" id="PF25917">
    <property type="entry name" value="BSH_RND"/>
    <property type="match status" value="1"/>
</dbReference>
<dbReference type="InterPro" id="IPR058792">
    <property type="entry name" value="Beta-barrel_RND_2"/>
</dbReference>
<accession>A0A330LPX2</accession>
<dbReference type="InterPro" id="IPR058625">
    <property type="entry name" value="MdtA-like_BSH"/>
</dbReference>
<keyword evidence="4" id="KW-0732">Signal</keyword>
<dbReference type="Gene3D" id="2.40.30.170">
    <property type="match status" value="1"/>
</dbReference>
<organism evidence="8 9">
    <name type="scientific">Moritella yayanosii</name>
    <dbReference type="NCBI Taxonomy" id="69539"/>
    <lineage>
        <taxon>Bacteria</taxon>
        <taxon>Pseudomonadati</taxon>
        <taxon>Pseudomonadota</taxon>
        <taxon>Gammaproteobacteria</taxon>
        <taxon>Alteromonadales</taxon>
        <taxon>Moritellaceae</taxon>
        <taxon>Moritella</taxon>
    </lineage>
</organism>
<dbReference type="EMBL" id="LS483250">
    <property type="protein sequence ID" value="SQD78482.1"/>
    <property type="molecule type" value="Genomic_DNA"/>
</dbReference>
<dbReference type="PANTHER" id="PTHR30469">
    <property type="entry name" value="MULTIDRUG RESISTANCE PROTEIN MDTA"/>
    <property type="match status" value="1"/>
</dbReference>
<evidence type="ECO:0000256" key="3">
    <source>
        <dbReference type="ARBA" id="ARBA00022448"/>
    </source>
</evidence>
<dbReference type="Gene3D" id="2.40.50.100">
    <property type="match status" value="1"/>
</dbReference>
<keyword evidence="3" id="KW-0813">Transport</keyword>
<evidence type="ECO:0000259" key="5">
    <source>
        <dbReference type="Pfam" id="PF25917"/>
    </source>
</evidence>
<evidence type="ECO:0000259" key="7">
    <source>
        <dbReference type="Pfam" id="PF25967"/>
    </source>
</evidence>
<dbReference type="Pfam" id="PF25954">
    <property type="entry name" value="Beta-barrel_RND_2"/>
    <property type="match status" value="1"/>
</dbReference>
<dbReference type="GO" id="GO:1990281">
    <property type="term" value="C:efflux pump complex"/>
    <property type="evidence" value="ECO:0007669"/>
    <property type="project" value="TreeGrafter"/>
</dbReference>
<evidence type="ECO:0000313" key="9">
    <source>
        <dbReference type="Proteomes" id="UP000250163"/>
    </source>
</evidence>
<feature type="domain" description="CusB-like beta-barrel" evidence="6">
    <location>
        <begin position="200"/>
        <end position="269"/>
    </location>
</feature>
<dbReference type="InterPro" id="IPR006143">
    <property type="entry name" value="RND_pump_MFP"/>
</dbReference>
<dbReference type="Pfam" id="PF25967">
    <property type="entry name" value="RND-MFP_C"/>
    <property type="match status" value="1"/>
</dbReference>
<dbReference type="RefSeq" id="WP_112714620.1">
    <property type="nucleotide sequence ID" value="NZ_LS483250.1"/>
</dbReference>
<dbReference type="Proteomes" id="UP000250163">
    <property type="component" value="Chromosome MORIYA"/>
</dbReference>
<dbReference type="SUPFAM" id="SSF111369">
    <property type="entry name" value="HlyD-like secretion proteins"/>
    <property type="match status" value="1"/>
</dbReference>
<keyword evidence="9" id="KW-1185">Reference proteome</keyword>
<feature type="domain" description="Multidrug resistance protein MdtA-like C-terminal permuted SH3" evidence="7">
    <location>
        <begin position="280"/>
        <end position="336"/>
    </location>
</feature>
<dbReference type="GO" id="GO:0015562">
    <property type="term" value="F:efflux transmembrane transporter activity"/>
    <property type="evidence" value="ECO:0007669"/>
    <property type="project" value="TreeGrafter"/>
</dbReference>
<comment type="subcellular location">
    <subcellularLocation>
        <location evidence="1">Cell envelope</location>
    </subcellularLocation>
</comment>
<dbReference type="InterPro" id="IPR058627">
    <property type="entry name" value="MdtA-like_C"/>
</dbReference>
<proteinExistence type="inferred from homology"/>
<dbReference type="NCBIfam" id="TIGR01730">
    <property type="entry name" value="RND_mfp"/>
    <property type="match status" value="1"/>
</dbReference>
<dbReference type="FunFam" id="2.40.30.170:FF:000010">
    <property type="entry name" value="Efflux RND transporter periplasmic adaptor subunit"/>
    <property type="match status" value="1"/>
</dbReference>
<reference evidence="9" key="1">
    <citation type="submission" date="2018-05" db="EMBL/GenBank/DDBJ databases">
        <authorList>
            <person name="Cea G.-C."/>
            <person name="William W."/>
        </authorList>
    </citation>
    <scope>NUCLEOTIDE SEQUENCE [LARGE SCALE GENOMIC DNA]</scope>
    <source>
        <strain evidence="9">DB21MT 5</strain>
    </source>
</reference>
<feature type="chain" id="PRO_5016257796" evidence="4">
    <location>
        <begin position="28"/>
        <end position="355"/>
    </location>
</feature>
<evidence type="ECO:0000256" key="4">
    <source>
        <dbReference type="SAM" id="SignalP"/>
    </source>
</evidence>
<dbReference type="Gene3D" id="2.40.420.20">
    <property type="match status" value="1"/>
</dbReference>
<gene>
    <name evidence="8" type="ORF">MORIYA_2004</name>
</gene>
<sequence>MHKRTTSLAIISALMFSFSSYTIPVQAKGAKGGKGPERVVSVYTDTVQYHEVSQSISLIGKLQSVQFVSVAPEVAGKVDSINIAANQTVTAGQLLVQLDDSKAQAALLEAQAYFTDEQRKLNEYATLVKSNAITQTEVYAQTTLVAIAKARLAAAQANVDDHYLTAPFAGTVGLLDFSRGKMVSIGTELLTLDDLSIMQLDLAVPERYLSQLSTGMVVTATSRAWADQRFKGEVVAIDSRINPDTLNLRVRVNFENADNRLKPGMMMSSSVIFPVINEPIIPVQAIEYSGTKRFVYVVGEDERVTRTQVFLGARIVNQVLIENGLDIGDRIVVQGLVNMRNGLQVNDLTGQQETN</sequence>